<dbReference type="AlphaFoldDB" id="A0A9W6B2N7"/>
<sequence>MNVKGAFKFNFNDNDLSNDQLNKNIKDMLALNGNAILYPYIRSLVEDISMKTNTFPAYVLLTINFVATLKQGDRIKFKEINLDK</sequence>
<dbReference type="RefSeq" id="WP_286136739.1">
    <property type="nucleotide sequence ID" value="NZ_BRPL01000002.1"/>
</dbReference>
<dbReference type="Pfam" id="PF02556">
    <property type="entry name" value="SecB"/>
    <property type="match status" value="1"/>
</dbReference>
<dbReference type="GO" id="GO:0015031">
    <property type="term" value="P:protein transport"/>
    <property type="evidence" value="ECO:0007669"/>
    <property type="project" value="InterPro"/>
</dbReference>
<dbReference type="SUPFAM" id="SSF54611">
    <property type="entry name" value="SecB-like"/>
    <property type="match status" value="1"/>
</dbReference>
<dbReference type="GO" id="GO:0051082">
    <property type="term" value="F:unfolded protein binding"/>
    <property type="evidence" value="ECO:0007669"/>
    <property type="project" value="InterPro"/>
</dbReference>
<comment type="caution">
    <text evidence="2">The sequence shown here is derived from an EMBL/GenBank/DDBJ whole genome shotgun (WGS) entry which is preliminary data.</text>
</comment>
<name>A0A9W6B2N7_9LACO</name>
<protein>
    <submittedName>
        <fullName evidence="2">Uncharacterized protein</fullName>
    </submittedName>
</protein>
<dbReference type="GO" id="GO:0051262">
    <property type="term" value="P:protein tetramerization"/>
    <property type="evidence" value="ECO:0007669"/>
    <property type="project" value="InterPro"/>
</dbReference>
<accession>A0A9W6B2N7</accession>
<dbReference type="InterPro" id="IPR035958">
    <property type="entry name" value="SecB-like_sf"/>
</dbReference>
<reference evidence="2" key="2">
    <citation type="journal article" date="2023" name="PLoS ONE">
        <title>Philodulcilactobacillus myokoensis gen. nov., sp. nov., a fructophilic, acidophilic, and agar-phobic lactic acid bacterium isolated from fermented vegetable extracts.</title>
        <authorList>
            <person name="Kouya T."/>
            <person name="Ishiyama Y."/>
            <person name="Ohashi S."/>
            <person name="Kumakubo R."/>
            <person name="Yamazaki T."/>
            <person name="Otaki T."/>
        </authorList>
    </citation>
    <scope>NUCLEOTIDE SEQUENCE</scope>
    <source>
        <strain evidence="2">WR16-4</strain>
    </source>
</reference>
<evidence type="ECO:0000313" key="2">
    <source>
        <dbReference type="EMBL" id="GLB47280.1"/>
    </source>
</evidence>
<dbReference type="Proteomes" id="UP001144204">
    <property type="component" value="Unassembled WGS sequence"/>
</dbReference>
<gene>
    <name evidence="2" type="ORF">WR164_12590</name>
</gene>
<dbReference type="EMBL" id="BRPL01000002">
    <property type="protein sequence ID" value="GLB47280.1"/>
    <property type="molecule type" value="Genomic_DNA"/>
</dbReference>
<keyword evidence="3" id="KW-1185">Reference proteome</keyword>
<evidence type="ECO:0000313" key="3">
    <source>
        <dbReference type="Proteomes" id="UP001144204"/>
    </source>
</evidence>
<organism evidence="2 3">
    <name type="scientific">Philodulcilactobacillus myokoensis</name>
    <dbReference type="NCBI Taxonomy" id="2929573"/>
    <lineage>
        <taxon>Bacteria</taxon>
        <taxon>Bacillati</taxon>
        <taxon>Bacillota</taxon>
        <taxon>Bacilli</taxon>
        <taxon>Lactobacillales</taxon>
        <taxon>Lactobacillaceae</taxon>
        <taxon>Philodulcilactobacillus</taxon>
    </lineage>
</organism>
<comment type="similarity">
    <text evidence="1">Belongs to the SecB family.</text>
</comment>
<dbReference type="Gene3D" id="3.10.420.10">
    <property type="entry name" value="SecB-like"/>
    <property type="match status" value="1"/>
</dbReference>
<dbReference type="InterPro" id="IPR003708">
    <property type="entry name" value="SecB"/>
</dbReference>
<proteinExistence type="inferred from homology"/>
<reference evidence="2" key="1">
    <citation type="submission" date="2022-07" db="EMBL/GenBank/DDBJ databases">
        <authorList>
            <person name="Kouya T."/>
            <person name="Ishiyama Y."/>
        </authorList>
    </citation>
    <scope>NUCLEOTIDE SEQUENCE</scope>
    <source>
        <strain evidence="2">WR16-4</strain>
    </source>
</reference>
<evidence type="ECO:0000256" key="1">
    <source>
        <dbReference type="ARBA" id="ARBA00009990"/>
    </source>
</evidence>